<dbReference type="InterPro" id="IPR032675">
    <property type="entry name" value="LRR_dom_sf"/>
</dbReference>
<evidence type="ECO:0000256" key="3">
    <source>
        <dbReference type="SAM" id="Coils"/>
    </source>
</evidence>
<feature type="coiled-coil region" evidence="3">
    <location>
        <begin position="739"/>
        <end position="766"/>
    </location>
</feature>
<keyword evidence="1" id="KW-0433">Leucine-rich repeat</keyword>
<sequence length="892" mass="98023">MEIVNDSSLSPFPRSNSRMPQSPALCSVKSPSISLSSTPAGLSSAAEATSTTATEIDLLSEVKNGGMVDLSGKHLAVLTDPGAKRQKGQTAADGDERPPIRQLNVSKNFLRSLDCANLPLQQCTEINVSHNELSQMRCLSPLASHLVHLRLTDNRISSLGSLNSFCCLQTLDLSHNRIDHFPVLDQLSRLRHLNLASNHLRSVPNLSRFTALVDLDLHGNAIRSLESVCNLLPRNSLRTLDIGGNLLSDLCEFHYLNNSELFLDTLIVMGNPCTRVNNVGLQTFSYRPFIFSCVLNLKQLDGHFLNEQEILKGEWLHTDGRSRSFRPGTAAHAALCAYLEVQCPSEQGEVSMMEDEKLSMVIQKRREYNRSQSSSAITAKIGESAVKMGEEQKVAGTERTERQTPELRQQKATNGNRSGAKAVKTTTKMGGNGGRTQTKKTKPKTTEIIVSEKNEAKTAEEQQQKTPTLIMSKSVVQLISKTTEEAEEEKPKERSHSAMDECDTNRTVSTLVLPPVSPARTVILSGSSFDTVRLNFSKIENDSIGHQQHLSVCAAPPFSPSPDALPLFPPPSSSHLLPPSSTASVSSPVSSRIPVNVSSLTARSARHRQFSTLQKSDMEAIQQQQKKHSLRPVQSSSKSTAGHRHKIMQNSERKVGAMRRKSTVGEQKDEESAGSSKGSGRKKGRFSNLARKLNIRRKPSIGLHSKRLSPALAPQPTPRALQSKVNELVEQNKLLTGINEAHVLTFQELAAKIKQLEMEMSDRQAQDRQLRSLLIPTPINITCKRHENGEKGNDALDIMWENAIPLMNAVDSYELFLNGKQCDSVKAKARRLRITDLNPAEDIKVAIRSVSSSMDGVKSATSEVVVVKRCTDEEGKENSASSVIGRPFPIIK</sequence>
<keyword evidence="3" id="KW-0175">Coiled coil</keyword>
<evidence type="ECO:0000256" key="4">
    <source>
        <dbReference type="SAM" id="MobiDB-lite"/>
    </source>
</evidence>
<proteinExistence type="predicted"/>
<dbReference type="SMART" id="SM00365">
    <property type="entry name" value="LRR_SD22"/>
    <property type="match status" value="4"/>
</dbReference>
<feature type="compositionally biased region" description="Basic residues" evidence="4">
    <location>
        <begin position="693"/>
        <end position="707"/>
    </location>
</feature>
<evidence type="ECO:0000313" key="6">
    <source>
        <dbReference type="Proteomes" id="UP001620626"/>
    </source>
</evidence>
<gene>
    <name evidence="5" type="ORF">niasHT_007544</name>
</gene>
<feature type="region of interest" description="Disordered" evidence="4">
    <location>
        <begin position="616"/>
        <end position="719"/>
    </location>
</feature>
<organism evidence="5 6">
    <name type="scientific">Heterodera trifolii</name>
    <dbReference type="NCBI Taxonomy" id="157864"/>
    <lineage>
        <taxon>Eukaryota</taxon>
        <taxon>Metazoa</taxon>
        <taxon>Ecdysozoa</taxon>
        <taxon>Nematoda</taxon>
        <taxon>Chromadorea</taxon>
        <taxon>Rhabditida</taxon>
        <taxon>Tylenchina</taxon>
        <taxon>Tylenchomorpha</taxon>
        <taxon>Tylenchoidea</taxon>
        <taxon>Heteroderidae</taxon>
        <taxon>Heteroderinae</taxon>
        <taxon>Heterodera</taxon>
    </lineage>
</organism>
<protein>
    <submittedName>
        <fullName evidence="5">Uncharacterized protein</fullName>
    </submittedName>
</protein>
<evidence type="ECO:0000256" key="2">
    <source>
        <dbReference type="ARBA" id="ARBA00022737"/>
    </source>
</evidence>
<dbReference type="EMBL" id="JBICBT010000334">
    <property type="protein sequence ID" value="KAL3117141.1"/>
    <property type="molecule type" value="Genomic_DNA"/>
</dbReference>
<evidence type="ECO:0000313" key="5">
    <source>
        <dbReference type="EMBL" id="KAL3117141.1"/>
    </source>
</evidence>
<feature type="region of interest" description="Disordered" evidence="4">
    <location>
        <begin position="390"/>
        <end position="445"/>
    </location>
</feature>
<feature type="compositionally biased region" description="Basic and acidic residues" evidence="4">
    <location>
        <begin position="390"/>
        <end position="409"/>
    </location>
</feature>
<feature type="region of interest" description="Disordered" evidence="4">
    <location>
        <begin position="1"/>
        <end position="25"/>
    </location>
</feature>
<feature type="compositionally biased region" description="Polar residues" evidence="4">
    <location>
        <begin position="1"/>
        <end position="20"/>
    </location>
</feature>
<comment type="caution">
    <text evidence="5">The sequence shown here is derived from an EMBL/GenBank/DDBJ whole genome shotgun (WGS) entry which is preliminary data.</text>
</comment>
<feature type="region of interest" description="Disordered" evidence="4">
    <location>
        <begin position="564"/>
        <end position="593"/>
    </location>
</feature>
<evidence type="ECO:0000256" key="1">
    <source>
        <dbReference type="ARBA" id="ARBA00022614"/>
    </source>
</evidence>
<reference evidence="5 6" key="1">
    <citation type="submission" date="2024-10" db="EMBL/GenBank/DDBJ databases">
        <authorList>
            <person name="Kim D."/>
        </authorList>
    </citation>
    <scope>NUCLEOTIDE SEQUENCE [LARGE SCALE GENOMIC DNA]</scope>
    <source>
        <strain evidence="5">BH-2024</strain>
    </source>
</reference>
<feature type="compositionally biased region" description="Low complexity" evidence="4">
    <location>
        <begin position="573"/>
        <end position="593"/>
    </location>
</feature>
<dbReference type="InterPro" id="IPR001611">
    <property type="entry name" value="Leu-rich_rpt"/>
</dbReference>
<dbReference type="Proteomes" id="UP001620626">
    <property type="component" value="Unassembled WGS sequence"/>
</dbReference>
<dbReference type="Pfam" id="PF13855">
    <property type="entry name" value="LRR_8"/>
    <property type="match status" value="1"/>
</dbReference>
<keyword evidence="2" id="KW-0677">Repeat</keyword>
<dbReference type="SUPFAM" id="SSF52058">
    <property type="entry name" value="L domain-like"/>
    <property type="match status" value="1"/>
</dbReference>
<dbReference type="PROSITE" id="PS51450">
    <property type="entry name" value="LRR"/>
    <property type="match status" value="5"/>
</dbReference>
<dbReference type="PANTHER" id="PTHR15454">
    <property type="entry name" value="NISCHARIN RELATED"/>
    <property type="match status" value="1"/>
</dbReference>
<accession>A0ABD2LPG8</accession>
<keyword evidence="6" id="KW-1185">Reference proteome</keyword>
<dbReference type="Gene3D" id="3.80.10.10">
    <property type="entry name" value="Ribonuclease Inhibitor"/>
    <property type="match status" value="2"/>
</dbReference>
<dbReference type="AlphaFoldDB" id="A0ABD2LPG8"/>
<name>A0ABD2LPG8_9BILA</name>